<reference evidence="2 3" key="1">
    <citation type="submission" date="2017-04" db="EMBL/GenBank/DDBJ databases">
        <title>Whole genome sequence of Bdellovibrio bacteriovorus strain SSB218315.</title>
        <authorList>
            <person name="Oyedara O."/>
            <person name="Rodriguez-Perez M.A."/>
        </authorList>
    </citation>
    <scope>NUCLEOTIDE SEQUENCE [LARGE SCALE GENOMIC DNA]</scope>
    <source>
        <strain evidence="2 3">SSB218315</strain>
    </source>
</reference>
<proteinExistence type="predicted"/>
<sequence>MKWFSKILTAIAAVNMILAPVAQAAANWTEKEKAQLAQYRDFLEPMGYTLYVDKESKKAQVFDKTTKKLAMEIPFGEEKQLRKFSPKSINKMMLDEMVRIKNASKASLSHTVRNLPTESAMFFVAMGAVVAGQLITNYSQNPVAMQQHIQHQLSPMGVFGFFTFMYSQGLTSNLLSTYIKNPKFHHMIPYLGMTVGAFLQTYLSSIASDPNVKACAKVMMGGKVSQKDTAAGVEEDPCGKAYEYLVIHKKIWEYAPGIASMLISSGAAALGQALLTKVVLRVTGVDIAVWLTPGTMQVKGLRLLIVKGLQISAFVALDMWFNRHVTFAWKNLFDGADFHDMNRDMVNHVNTLKTAKWSGSTDNLKHEMKHFHQKMMDWRMINMAEVYEAHHNWSEALKSLTSMFNSSYSFYNDFVNEIRNARFNESQVQPLLRTAPLNGVTPLDMAEGREDLYLTHPQFIEGMQLDTVAEAAIKADALMKSNKAKYLYPVEKKTINGIIAKLSTGDRDQIGKGLLELNNNIRIAAQNVSSSQNYFHVMNEIRSYMGSPDPSLEVGRGFGQAYEKAPSTAETLAGTSYYRQVGLFKTPKITDFLVMQMICGPDVEANGKVVKTPKIAGAHTGFPSVFLPPTLANQNDEFDPCFGIKADAPVERIYNWPVRAASGKSYKGFVEYLVHEARDNAVGSKEESAFPAWWTAKTESQMQKAFGEFSKSYDEIVVKMVRKMYNNERSSFNRGPMANGIINAVFQEERVYLALLQEMLQPSAKFDLKFENLLKNAPTHAALKAVEGEFFALNNLLKKIEVKTIEGREVIQSPLENYQLEEQVTKIQTALAGVSTLLGVGDATDGAVVTLNQQQRDIAVQALEQLQSLAQEVMMYGSMANAVSWDKIRNIKRLNAEQGQFQNEIQAKISQMRGMAMPGKN</sequence>
<evidence type="ECO:0000313" key="2">
    <source>
        <dbReference type="EMBL" id="ASD65224.1"/>
    </source>
</evidence>
<dbReference type="EMBL" id="CP020946">
    <property type="protein sequence ID" value="ASD65224.1"/>
    <property type="molecule type" value="Genomic_DNA"/>
</dbReference>
<feature type="signal peptide" evidence="1">
    <location>
        <begin position="1"/>
        <end position="24"/>
    </location>
</feature>
<evidence type="ECO:0000256" key="1">
    <source>
        <dbReference type="SAM" id="SignalP"/>
    </source>
</evidence>
<feature type="chain" id="PRO_5012170356" evidence="1">
    <location>
        <begin position="25"/>
        <end position="921"/>
    </location>
</feature>
<dbReference type="AlphaFoldDB" id="A0A1Z3NCM8"/>
<dbReference type="Proteomes" id="UP000197003">
    <property type="component" value="Chromosome"/>
</dbReference>
<dbReference type="RefSeq" id="WP_088566618.1">
    <property type="nucleotide sequence ID" value="NZ_CP020946.1"/>
</dbReference>
<gene>
    <name evidence="2" type="ORF">B9G79_17440</name>
</gene>
<name>A0A1Z3NCM8_BDEBC</name>
<keyword evidence="1" id="KW-0732">Signal</keyword>
<accession>A0A1Z3NCM8</accession>
<evidence type="ECO:0000313" key="3">
    <source>
        <dbReference type="Proteomes" id="UP000197003"/>
    </source>
</evidence>
<protein>
    <submittedName>
        <fullName evidence="2">Uncharacterized protein</fullName>
    </submittedName>
</protein>
<organism evidence="2 3">
    <name type="scientific">Bdellovibrio bacteriovorus</name>
    <dbReference type="NCBI Taxonomy" id="959"/>
    <lineage>
        <taxon>Bacteria</taxon>
        <taxon>Pseudomonadati</taxon>
        <taxon>Bdellovibrionota</taxon>
        <taxon>Bdellovibrionia</taxon>
        <taxon>Bdellovibrionales</taxon>
        <taxon>Pseudobdellovibrionaceae</taxon>
        <taxon>Bdellovibrio</taxon>
    </lineage>
</organism>